<evidence type="ECO:0000313" key="2">
    <source>
        <dbReference type="Proteomes" id="UP001485043"/>
    </source>
</evidence>
<name>A0AAW1RN49_9CHLO</name>
<dbReference type="Proteomes" id="UP001485043">
    <property type="component" value="Unassembled WGS sequence"/>
</dbReference>
<reference evidence="1 2" key="1">
    <citation type="journal article" date="2024" name="Nat. Commun.">
        <title>Phylogenomics reveals the evolutionary origins of lichenization in chlorophyte algae.</title>
        <authorList>
            <person name="Puginier C."/>
            <person name="Libourel C."/>
            <person name="Otte J."/>
            <person name="Skaloud P."/>
            <person name="Haon M."/>
            <person name="Grisel S."/>
            <person name="Petersen M."/>
            <person name="Berrin J.G."/>
            <person name="Delaux P.M."/>
            <person name="Dal Grande F."/>
            <person name="Keller J."/>
        </authorList>
    </citation>
    <scope>NUCLEOTIDE SEQUENCE [LARGE SCALE GENOMIC DNA]</scope>
    <source>
        <strain evidence="1 2">SAG 2523</strain>
    </source>
</reference>
<gene>
    <name evidence="1" type="ORF">WJX84_005039</name>
</gene>
<accession>A0AAW1RN49</accession>
<proteinExistence type="predicted"/>
<organism evidence="1 2">
    <name type="scientific">Apatococcus fuscideae</name>
    <dbReference type="NCBI Taxonomy" id="2026836"/>
    <lineage>
        <taxon>Eukaryota</taxon>
        <taxon>Viridiplantae</taxon>
        <taxon>Chlorophyta</taxon>
        <taxon>core chlorophytes</taxon>
        <taxon>Trebouxiophyceae</taxon>
        <taxon>Chlorellales</taxon>
        <taxon>Chlorellaceae</taxon>
        <taxon>Apatococcus</taxon>
    </lineage>
</organism>
<keyword evidence="2" id="KW-1185">Reference proteome</keyword>
<evidence type="ECO:0000313" key="1">
    <source>
        <dbReference type="EMBL" id="KAK9835252.1"/>
    </source>
</evidence>
<comment type="caution">
    <text evidence="1">The sequence shown here is derived from an EMBL/GenBank/DDBJ whole genome shotgun (WGS) entry which is preliminary data.</text>
</comment>
<sequence>MLRETQSEAGGAIIIVAAAPSMRGSHPSVMPAQHRPLPESHKTHKALDTKLQAGAIPAEAVMQVLIGVGMGLLHPGAIRGQTIVTETAEMLRERGTAEVLSQRDTAGAPLGTETVGASSEIEPAALHGLQSHRICNTWDSRGP</sequence>
<dbReference type="EMBL" id="JALJOV010002065">
    <property type="protein sequence ID" value="KAK9835252.1"/>
    <property type="molecule type" value="Genomic_DNA"/>
</dbReference>
<dbReference type="AlphaFoldDB" id="A0AAW1RN49"/>
<protein>
    <submittedName>
        <fullName evidence="1">Uncharacterized protein</fullName>
    </submittedName>
</protein>